<dbReference type="PROSITE" id="PS00092">
    <property type="entry name" value="N6_MTASE"/>
    <property type="match status" value="1"/>
</dbReference>
<evidence type="ECO:0000259" key="6">
    <source>
        <dbReference type="Pfam" id="PF07669"/>
    </source>
</evidence>
<dbReference type="PRINTS" id="PR00507">
    <property type="entry name" value="N12N6MTFRASE"/>
</dbReference>
<keyword evidence="2 7" id="KW-0489">Methyltransferase</keyword>
<name>A0A1M5JFI8_9FLAO</name>
<keyword evidence="8" id="KW-1185">Reference proteome</keyword>
<dbReference type="AlphaFoldDB" id="A0A1M5JFI8"/>
<dbReference type="EC" id="2.1.1.72" evidence="1"/>
<dbReference type="Gene3D" id="3.40.50.150">
    <property type="entry name" value="Vaccinia Virus protein VP39"/>
    <property type="match status" value="1"/>
</dbReference>
<dbReference type="STRING" id="370979.SAMN05443663_102704"/>
<comment type="catalytic activity">
    <reaction evidence="5">
        <text>a 2'-deoxyadenosine in DNA + S-adenosyl-L-methionine = an N(6)-methyl-2'-deoxyadenosine in DNA + S-adenosyl-L-homocysteine + H(+)</text>
        <dbReference type="Rhea" id="RHEA:15197"/>
        <dbReference type="Rhea" id="RHEA-COMP:12418"/>
        <dbReference type="Rhea" id="RHEA-COMP:12419"/>
        <dbReference type="ChEBI" id="CHEBI:15378"/>
        <dbReference type="ChEBI" id="CHEBI:57856"/>
        <dbReference type="ChEBI" id="CHEBI:59789"/>
        <dbReference type="ChEBI" id="CHEBI:90615"/>
        <dbReference type="ChEBI" id="CHEBI:90616"/>
        <dbReference type="EC" id="2.1.1.72"/>
    </reaction>
</comment>
<evidence type="ECO:0000256" key="4">
    <source>
        <dbReference type="ARBA" id="ARBA00022691"/>
    </source>
</evidence>
<dbReference type="GO" id="GO:0009007">
    <property type="term" value="F:site-specific DNA-methyltransferase (adenine-specific) activity"/>
    <property type="evidence" value="ECO:0007669"/>
    <property type="project" value="UniProtKB-EC"/>
</dbReference>
<evidence type="ECO:0000256" key="1">
    <source>
        <dbReference type="ARBA" id="ARBA00011900"/>
    </source>
</evidence>
<feature type="domain" description="Type II methyltransferase M.TaqI-like" evidence="6">
    <location>
        <begin position="154"/>
        <end position="304"/>
    </location>
</feature>
<dbReference type="PANTHER" id="PTHR33841">
    <property type="entry name" value="DNA METHYLTRANSFERASE YEEA-RELATED"/>
    <property type="match status" value="1"/>
</dbReference>
<dbReference type="InterPro" id="IPR050953">
    <property type="entry name" value="N4_N6_ade-DNA_methylase"/>
</dbReference>
<dbReference type="InterPro" id="IPR029063">
    <property type="entry name" value="SAM-dependent_MTases_sf"/>
</dbReference>
<dbReference type="GO" id="GO:0032259">
    <property type="term" value="P:methylation"/>
    <property type="evidence" value="ECO:0007669"/>
    <property type="project" value="UniProtKB-KW"/>
</dbReference>
<dbReference type="PANTHER" id="PTHR33841:SF1">
    <property type="entry name" value="DNA METHYLTRANSFERASE A"/>
    <property type="match status" value="1"/>
</dbReference>
<dbReference type="InterPro" id="IPR011639">
    <property type="entry name" value="MethylTrfase_TaqI-like_dom"/>
</dbReference>
<dbReference type="EMBL" id="FQWC01000002">
    <property type="protein sequence ID" value="SHG39334.1"/>
    <property type="molecule type" value="Genomic_DNA"/>
</dbReference>
<dbReference type="GO" id="GO:0006304">
    <property type="term" value="P:DNA modification"/>
    <property type="evidence" value="ECO:0007669"/>
    <property type="project" value="InterPro"/>
</dbReference>
<keyword evidence="4" id="KW-0949">S-adenosyl-L-methionine</keyword>
<dbReference type="Proteomes" id="UP000184071">
    <property type="component" value="Unassembled WGS sequence"/>
</dbReference>
<protein>
    <recommendedName>
        <fullName evidence="1">site-specific DNA-methyltransferase (adenine-specific)</fullName>
        <ecNumber evidence="1">2.1.1.72</ecNumber>
    </recommendedName>
</protein>
<dbReference type="RefSeq" id="WP_073414854.1">
    <property type="nucleotide sequence ID" value="NZ_FQWC01000002.1"/>
</dbReference>
<evidence type="ECO:0000313" key="8">
    <source>
        <dbReference type="Proteomes" id="UP000184071"/>
    </source>
</evidence>
<dbReference type="InterPro" id="IPR002052">
    <property type="entry name" value="DNA_methylase_N6_adenine_CS"/>
</dbReference>
<sequence length="620" mass="72260">MKDATRFLSLKCPANPWFVDRLIISAFLAVNNIDVENNHFILTYRIEEDDFQEFNILNDFITILNNEIRTFDIEALIELFEFVISPSDRIVNGAIYTPVNIRDYIVEQSLYAREGQLEEVKISDISCGCGGFLYTAAKELKRRTENSYEHIFQNQIFGLDIQEYSVTRSKLLLSLLALSEGEDIEEFHFNIHQGDTLIFDWQNVYPNFEGFQIIVGNPPYVRSRNLEDAVKENLQNWAVCASGNPDLYIPFFQIGFESLAPNGILGYITMNSFFKSLNGRALRSYFEENNVAVKIIDFGTLQIFQSKSTYTCICFLEKTGQEFVEYYKSIDGEMPILRTDYIRINYNCLNARSGWNLNNNELISKIEATGRPLGEIYKTRHGIATLKNDLYIFRPVAEDNDFYYLQNGNLYPIEKGICRDIFNSNKLSRSVDIDLAIEKVLFPYSDDDRPKIMEEDFLREQFPMAYNYLLNKKSILATRDKGFGKYEKWFAFGRTQSLEKMGNKMFFPKFSDKIPSYVISNDNDLLFYNGQAIIGHSDEEMLLIKKIMESRIFWYYIKTTSKPYSSNYYSLNGNYIKNFGIPDFSEDHIDFLINEKDKHVVDDFLEGFYDVHLCDEQILN</sequence>
<evidence type="ECO:0000313" key="7">
    <source>
        <dbReference type="EMBL" id="SHG39334.1"/>
    </source>
</evidence>
<organism evidence="7 8">
    <name type="scientific">Flavobacterium defluvii</name>
    <dbReference type="NCBI Taxonomy" id="370979"/>
    <lineage>
        <taxon>Bacteria</taxon>
        <taxon>Pseudomonadati</taxon>
        <taxon>Bacteroidota</taxon>
        <taxon>Flavobacteriia</taxon>
        <taxon>Flavobacteriales</taxon>
        <taxon>Flavobacteriaceae</taxon>
        <taxon>Flavobacterium</taxon>
    </lineage>
</organism>
<dbReference type="Pfam" id="PF07669">
    <property type="entry name" value="Eco57I"/>
    <property type="match status" value="1"/>
</dbReference>
<evidence type="ECO:0000256" key="2">
    <source>
        <dbReference type="ARBA" id="ARBA00022603"/>
    </source>
</evidence>
<dbReference type="OrthoDB" id="32195at2"/>
<gene>
    <name evidence="7" type="ORF">SAMN05443663_102704</name>
</gene>
<dbReference type="SUPFAM" id="SSF53335">
    <property type="entry name" value="S-adenosyl-L-methionine-dependent methyltransferases"/>
    <property type="match status" value="1"/>
</dbReference>
<accession>A0A1M5JFI8</accession>
<proteinExistence type="predicted"/>
<keyword evidence="3" id="KW-0808">Transferase</keyword>
<reference evidence="8" key="1">
    <citation type="submission" date="2016-11" db="EMBL/GenBank/DDBJ databases">
        <authorList>
            <person name="Varghese N."/>
            <person name="Submissions S."/>
        </authorList>
    </citation>
    <scope>NUCLEOTIDE SEQUENCE [LARGE SCALE GENOMIC DNA]</scope>
    <source>
        <strain evidence="8">DSM 17963</strain>
    </source>
</reference>
<evidence type="ECO:0000256" key="5">
    <source>
        <dbReference type="ARBA" id="ARBA00047942"/>
    </source>
</evidence>
<dbReference type="GO" id="GO:0003676">
    <property type="term" value="F:nucleic acid binding"/>
    <property type="evidence" value="ECO:0007669"/>
    <property type="project" value="InterPro"/>
</dbReference>
<evidence type="ECO:0000256" key="3">
    <source>
        <dbReference type="ARBA" id="ARBA00022679"/>
    </source>
</evidence>